<dbReference type="AlphaFoldDB" id="F5YF81"/>
<evidence type="ECO:0000256" key="4">
    <source>
        <dbReference type="ARBA" id="ARBA00023163"/>
    </source>
</evidence>
<dbReference type="GO" id="GO:0016987">
    <property type="term" value="F:sigma factor activity"/>
    <property type="evidence" value="ECO:0007669"/>
    <property type="project" value="UniProtKB-KW"/>
</dbReference>
<dbReference type="InterPro" id="IPR007630">
    <property type="entry name" value="RNA_pol_sigma70_r4"/>
</dbReference>
<dbReference type="PRINTS" id="PR00046">
    <property type="entry name" value="SIGMA70FCT"/>
</dbReference>
<dbReference type="Pfam" id="PF04539">
    <property type="entry name" value="Sigma70_r3"/>
    <property type="match status" value="1"/>
</dbReference>
<dbReference type="InterPro" id="IPR007627">
    <property type="entry name" value="RNA_pol_sigma70_r2"/>
</dbReference>
<name>F5YF81_LEAAZ</name>
<evidence type="ECO:0000256" key="2">
    <source>
        <dbReference type="ARBA" id="ARBA00023082"/>
    </source>
</evidence>
<reference evidence="6 7" key="2">
    <citation type="journal article" date="2011" name="ISME J.">
        <title>RNA-seq reveals cooperative metabolic interactions between two termite-gut spirochete species in co-culture.</title>
        <authorList>
            <person name="Rosenthal A.Z."/>
            <person name="Matson E.G."/>
            <person name="Eldar A."/>
            <person name="Leadbetter J.R."/>
        </authorList>
    </citation>
    <scope>NUCLEOTIDE SEQUENCE [LARGE SCALE GENOMIC DNA]</scope>
    <source>
        <strain evidence="7">ATCC BAA-888 / DSM 13862 / ZAS-9</strain>
    </source>
</reference>
<dbReference type="Pfam" id="PF04542">
    <property type="entry name" value="Sigma70_r2"/>
    <property type="match status" value="1"/>
</dbReference>
<dbReference type="SUPFAM" id="SSF88659">
    <property type="entry name" value="Sigma3 and sigma4 domains of RNA polymerase sigma factors"/>
    <property type="match status" value="2"/>
</dbReference>
<dbReference type="Proteomes" id="UP000009222">
    <property type="component" value="Chromosome"/>
</dbReference>
<dbReference type="InterPro" id="IPR007624">
    <property type="entry name" value="RNA_pol_sigma70_r3"/>
</dbReference>
<dbReference type="InterPro" id="IPR050239">
    <property type="entry name" value="Sigma-70_RNA_pol_init_factors"/>
</dbReference>
<accession>F5YF81</accession>
<evidence type="ECO:0000259" key="5">
    <source>
        <dbReference type="PROSITE" id="PS00715"/>
    </source>
</evidence>
<dbReference type="InterPro" id="IPR014284">
    <property type="entry name" value="RNA_pol_sigma-70_dom"/>
</dbReference>
<dbReference type="Gene3D" id="1.10.10.10">
    <property type="entry name" value="Winged helix-like DNA-binding domain superfamily/Winged helix DNA-binding domain"/>
    <property type="match status" value="2"/>
</dbReference>
<dbReference type="InterPro" id="IPR013324">
    <property type="entry name" value="RNA_pol_sigma_r3/r4-like"/>
</dbReference>
<evidence type="ECO:0000256" key="1">
    <source>
        <dbReference type="ARBA" id="ARBA00023015"/>
    </source>
</evidence>
<dbReference type="CDD" id="cd06171">
    <property type="entry name" value="Sigma70_r4"/>
    <property type="match status" value="1"/>
</dbReference>
<evidence type="ECO:0000256" key="3">
    <source>
        <dbReference type="ARBA" id="ARBA00023125"/>
    </source>
</evidence>
<feature type="domain" description="RNA polymerase sigma-70" evidence="5">
    <location>
        <begin position="77"/>
        <end position="90"/>
    </location>
</feature>
<evidence type="ECO:0000313" key="6">
    <source>
        <dbReference type="EMBL" id="AEF82711.1"/>
    </source>
</evidence>
<dbReference type="PANTHER" id="PTHR30603:SF47">
    <property type="entry name" value="RNA POLYMERASE SIGMA FACTOR SIGD, CHLOROPLASTIC"/>
    <property type="match status" value="1"/>
</dbReference>
<organism evidence="6 7">
    <name type="scientific">Leadbettera azotonutricia (strain ATCC BAA-888 / DSM 13862 / ZAS-9)</name>
    <name type="common">Treponema azotonutricium</name>
    <dbReference type="NCBI Taxonomy" id="545695"/>
    <lineage>
        <taxon>Bacteria</taxon>
        <taxon>Pseudomonadati</taxon>
        <taxon>Spirochaetota</taxon>
        <taxon>Spirochaetia</taxon>
        <taxon>Spirochaetales</taxon>
        <taxon>Breznakiellaceae</taxon>
        <taxon>Leadbettera</taxon>
    </lineage>
</organism>
<dbReference type="InterPro" id="IPR036388">
    <property type="entry name" value="WH-like_DNA-bd_sf"/>
</dbReference>
<dbReference type="Pfam" id="PF04545">
    <property type="entry name" value="Sigma70_r4"/>
    <property type="match status" value="1"/>
</dbReference>
<dbReference type="InterPro" id="IPR013325">
    <property type="entry name" value="RNA_pol_sigma_r2"/>
</dbReference>
<dbReference type="HOGENOM" id="CLU_014793_3_5_12"/>
<dbReference type="InterPro" id="IPR009042">
    <property type="entry name" value="RNA_pol_sigma70_r1_2"/>
</dbReference>
<dbReference type="STRING" id="545695.TREAZ_1424"/>
<dbReference type="EMBL" id="CP001841">
    <property type="protein sequence ID" value="AEF82711.1"/>
    <property type="molecule type" value="Genomic_DNA"/>
</dbReference>
<dbReference type="Gene3D" id="1.10.601.10">
    <property type="entry name" value="RNA Polymerase Primary Sigma Factor"/>
    <property type="match status" value="1"/>
</dbReference>
<gene>
    <name evidence="6" type="ordered locus">TREAZ_1424</name>
</gene>
<keyword evidence="2" id="KW-0731">Sigma factor</keyword>
<dbReference type="InParanoid" id="F5YF81"/>
<proteinExistence type="predicted"/>
<dbReference type="InterPro" id="IPR000943">
    <property type="entry name" value="RNA_pol_sigma70"/>
</dbReference>
<dbReference type="PANTHER" id="PTHR30603">
    <property type="entry name" value="RNA POLYMERASE SIGMA FACTOR RPO"/>
    <property type="match status" value="1"/>
</dbReference>
<dbReference type="Pfam" id="PF00140">
    <property type="entry name" value="Sigma70_r1_2"/>
    <property type="match status" value="1"/>
</dbReference>
<dbReference type="eggNOG" id="COG0568">
    <property type="taxonomic scope" value="Bacteria"/>
</dbReference>
<evidence type="ECO:0000313" key="7">
    <source>
        <dbReference type="Proteomes" id="UP000009222"/>
    </source>
</evidence>
<dbReference type="GO" id="GO:0003677">
    <property type="term" value="F:DNA binding"/>
    <property type="evidence" value="ECO:0007669"/>
    <property type="project" value="UniProtKB-KW"/>
</dbReference>
<keyword evidence="4" id="KW-0804">Transcription</keyword>
<dbReference type="NCBIfam" id="TIGR02937">
    <property type="entry name" value="sigma70-ECF"/>
    <property type="match status" value="1"/>
</dbReference>
<reference evidence="7" key="1">
    <citation type="submission" date="2009-12" db="EMBL/GenBank/DDBJ databases">
        <title>Complete sequence of Treponema azotonutricium strain ZAS-9.</title>
        <authorList>
            <person name="Tetu S.G."/>
            <person name="Matson E."/>
            <person name="Ren Q."/>
            <person name="Seshadri R."/>
            <person name="Elbourne L."/>
            <person name="Hassan K.A."/>
            <person name="Durkin A."/>
            <person name="Radune D."/>
            <person name="Mohamoud Y."/>
            <person name="Shay R."/>
            <person name="Jin S."/>
            <person name="Zhang X."/>
            <person name="Lucey K."/>
            <person name="Ballor N.R."/>
            <person name="Ottesen E."/>
            <person name="Rosenthal R."/>
            <person name="Allen A."/>
            <person name="Leadbetter J.R."/>
            <person name="Paulsen I.T."/>
        </authorList>
    </citation>
    <scope>NUCLEOTIDE SEQUENCE [LARGE SCALE GENOMIC DNA]</scope>
    <source>
        <strain evidence="7">ATCC BAA-888 / DSM 13862 / ZAS-9</strain>
    </source>
</reference>
<keyword evidence="3" id="KW-0238">DNA-binding</keyword>
<keyword evidence="7" id="KW-1185">Reference proteome</keyword>
<dbReference type="KEGG" id="taz:TREAZ_1424"/>
<dbReference type="GO" id="GO:0006352">
    <property type="term" value="P:DNA-templated transcription initiation"/>
    <property type="evidence" value="ECO:0007669"/>
    <property type="project" value="InterPro"/>
</dbReference>
<sequence>MKRMQKKESKCGNDDILQTYFDQIKVIPLLSFEEELELSRLIQQGDKAAHRRLIEANLRLVIKIARIYHTSDVALLDIIQEGNVGLMRAADKYDYNKGVRFSTYAAWWIRQSITRFLANKRRAIRLPHRKEEILRKIQRAYHTLSQILMRQPRIDEIAAEIRVPLEDVEFVLNMTNGFISLEMEGGNEDSIAVMDLHEDYTYSPERALMRKSSRDMAMKVIGSLMERERRILTYRYQLNGCEPHTLKRIGDKMGLSPETVRQIEIKALKKIRSDAEEFRPYYLEAI</sequence>
<keyword evidence="1" id="KW-0805">Transcription regulation</keyword>
<protein>
    <submittedName>
        <fullName evidence="6">RNA polymerase sigma factor RpoD (Sigma-A) (Major vegetative sigmafactor)</fullName>
    </submittedName>
</protein>
<dbReference type="SUPFAM" id="SSF88946">
    <property type="entry name" value="Sigma2 domain of RNA polymerase sigma factors"/>
    <property type="match status" value="1"/>
</dbReference>
<dbReference type="RefSeq" id="WP_015710580.1">
    <property type="nucleotide sequence ID" value="NC_015577.1"/>
</dbReference>
<dbReference type="PROSITE" id="PS00715">
    <property type="entry name" value="SIGMA70_1"/>
    <property type="match status" value="1"/>
</dbReference>